<keyword evidence="4 5" id="KW-0472">Membrane</keyword>
<evidence type="ECO:0000256" key="3">
    <source>
        <dbReference type="ARBA" id="ARBA00022989"/>
    </source>
</evidence>
<dbReference type="InterPro" id="IPR037185">
    <property type="entry name" value="EmrE-like"/>
</dbReference>
<reference evidence="7" key="1">
    <citation type="submission" date="2015-11" db="EMBL/GenBank/DDBJ databases">
        <authorList>
            <person name="Zhang Y."/>
            <person name="Guo Z."/>
        </authorList>
    </citation>
    <scope>NUCLEOTIDE SEQUENCE</scope>
    <source>
        <strain evidence="7">BN30871</strain>
    </source>
</reference>
<feature type="domain" description="EamA" evidence="6">
    <location>
        <begin position="147"/>
        <end position="289"/>
    </location>
</feature>
<feature type="transmembrane region" description="Helical" evidence="5">
    <location>
        <begin position="273"/>
        <end position="290"/>
    </location>
</feature>
<dbReference type="InterPro" id="IPR000620">
    <property type="entry name" value="EamA_dom"/>
</dbReference>
<proteinExistence type="predicted"/>
<keyword evidence="2 5" id="KW-0812">Transmembrane</keyword>
<name>A0A0S4XQF8_9BACT</name>
<feature type="domain" description="EamA" evidence="6">
    <location>
        <begin position="7"/>
        <end position="136"/>
    </location>
</feature>
<feature type="transmembrane region" description="Helical" evidence="5">
    <location>
        <begin position="149"/>
        <end position="165"/>
    </location>
</feature>
<feature type="transmembrane region" description="Helical" evidence="5">
    <location>
        <begin position="120"/>
        <end position="137"/>
    </location>
</feature>
<dbReference type="Pfam" id="PF00892">
    <property type="entry name" value="EamA"/>
    <property type="match status" value="2"/>
</dbReference>
<evidence type="ECO:0000313" key="7">
    <source>
        <dbReference type="EMBL" id="CUV65974.1"/>
    </source>
</evidence>
<evidence type="ECO:0000259" key="6">
    <source>
        <dbReference type="Pfam" id="PF00892"/>
    </source>
</evidence>
<comment type="subcellular location">
    <subcellularLocation>
        <location evidence="1">Membrane</location>
        <topology evidence="1">Multi-pass membrane protein</topology>
    </subcellularLocation>
</comment>
<dbReference type="GO" id="GO:0016020">
    <property type="term" value="C:membrane"/>
    <property type="evidence" value="ECO:0007669"/>
    <property type="project" value="UniProtKB-SubCell"/>
</dbReference>
<evidence type="ECO:0000256" key="2">
    <source>
        <dbReference type="ARBA" id="ARBA00022692"/>
    </source>
</evidence>
<evidence type="ECO:0000256" key="5">
    <source>
        <dbReference type="SAM" id="Phobius"/>
    </source>
</evidence>
<dbReference type="PANTHER" id="PTHR22911:SF6">
    <property type="entry name" value="SOLUTE CARRIER FAMILY 35 MEMBER G1"/>
    <property type="match status" value="1"/>
</dbReference>
<dbReference type="EMBL" id="FAXN01000056">
    <property type="protein sequence ID" value="CUV65974.1"/>
    <property type="molecule type" value="Genomic_DNA"/>
</dbReference>
<accession>A0A0S4XQF8</accession>
<feature type="transmembrane region" description="Helical" evidence="5">
    <location>
        <begin position="69"/>
        <end position="90"/>
    </location>
</feature>
<dbReference type="PANTHER" id="PTHR22911">
    <property type="entry name" value="ACYL-MALONYL CONDENSING ENZYME-RELATED"/>
    <property type="match status" value="1"/>
</dbReference>
<feature type="transmembrane region" description="Helical" evidence="5">
    <location>
        <begin position="96"/>
        <end position="113"/>
    </location>
</feature>
<dbReference type="AlphaFoldDB" id="A0A0S4XQF8"/>
<sequence length="292" mass="31841">MGKLENKAVLLMLGASFIFAIMGGFVKALSGSMGAMEITFFRNIIGVFFIVISFYNFPLNQQGGKPYLLLFRGLAGFISLVAFFYILAFIPLGQAAVYNKVSPIFVAIFAYLFLREKLSFYAILAIIIGFIGVVLVANPQNFIFSKYDILGLLSGVGAALAYTSIRELRLYYETRSIALSFMLVGSVGPIVFMGLAYLLDIKNDDFLFSRFVMPSLNQWYLIAGVGVSATISQLLMTKAYSLSKAGIIGAISYSNIIFATIIGIILGDKLPDIITILGIILVIIAGILVTKK</sequence>
<evidence type="ECO:0000256" key="4">
    <source>
        <dbReference type="ARBA" id="ARBA00023136"/>
    </source>
</evidence>
<organism evidence="7">
    <name type="scientific">Sulfurovum sp. enrichment culture clone C5</name>
    <dbReference type="NCBI Taxonomy" id="497650"/>
    <lineage>
        <taxon>Bacteria</taxon>
        <taxon>Pseudomonadati</taxon>
        <taxon>Campylobacterota</taxon>
        <taxon>Epsilonproteobacteria</taxon>
        <taxon>Campylobacterales</taxon>
        <taxon>Sulfurovaceae</taxon>
        <taxon>Sulfurovum</taxon>
        <taxon>environmental samples</taxon>
    </lineage>
</organism>
<feature type="transmembrane region" description="Helical" evidence="5">
    <location>
        <begin position="219"/>
        <end position="235"/>
    </location>
</feature>
<protein>
    <recommendedName>
        <fullName evidence="6">EamA domain-containing protein</fullName>
    </recommendedName>
</protein>
<dbReference type="Gene3D" id="1.10.3730.20">
    <property type="match status" value="1"/>
</dbReference>
<feature type="transmembrane region" description="Helical" evidence="5">
    <location>
        <begin position="38"/>
        <end position="57"/>
    </location>
</feature>
<dbReference type="SUPFAM" id="SSF103481">
    <property type="entry name" value="Multidrug resistance efflux transporter EmrE"/>
    <property type="match status" value="2"/>
</dbReference>
<feature type="transmembrane region" description="Helical" evidence="5">
    <location>
        <begin position="247"/>
        <end position="267"/>
    </location>
</feature>
<gene>
    <name evidence="7" type="ORF">BN3087_540010</name>
</gene>
<keyword evidence="3 5" id="KW-1133">Transmembrane helix</keyword>
<evidence type="ECO:0000256" key="1">
    <source>
        <dbReference type="ARBA" id="ARBA00004141"/>
    </source>
</evidence>
<feature type="transmembrane region" description="Helical" evidence="5">
    <location>
        <begin position="177"/>
        <end position="199"/>
    </location>
</feature>